<dbReference type="OrthoDB" id="2331100at2759"/>
<keyword evidence="2" id="KW-0732">Signal</keyword>
<organism evidence="3 4">
    <name type="scientific">Coleophoma cylindrospora</name>
    <dbReference type="NCBI Taxonomy" id="1849047"/>
    <lineage>
        <taxon>Eukaryota</taxon>
        <taxon>Fungi</taxon>
        <taxon>Dikarya</taxon>
        <taxon>Ascomycota</taxon>
        <taxon>Pezizomycotina</taxon>
        <taxon>Leotiomycetes</taxon>
        <taxon>Helotiales</taxon>
        <taxon>Dermateaceae</taxon>
        <taxon>Coleophoma</taxon>
    </lineage>
</organism>
<dbReference type="AlphaFoldDB" id="A0A3D8RMN7"/>
<feature type="region of interest" description="Disordered" evidence="1">
    <location>
        <begin position="152"/>
        <end position="186"/>
    </location>
</feature>
<feature type="signal peptide" evidence="2">
    <location>
        <begin position="1"/>
        <end position="17"/>
    </location>
</feature>
<dbReference type="Proteomes" id="UP000256645">
    <property type="component" value="Unassembled WGS sequence"/>
</dbReference>
<dbReference type="STRING" id="1849047.A0A3D8RMN7"/>
<comment type="caution">
    <text evidence="3">The sequence shown here is derived from an EMBL/GenBank/DDBJ whole genome shotgun (WGS) entry which is preliminary data.</text>
</comment>
<evidence type="ECO:0000256" key="2">
    <source>
        <dbReference type="SAM" id="SignalP"/>
    </source>
</evidence>
<evidence type="ECO:0000256" key="1">
    <source>
        <dbReference type="SAM" id="MobiDB-lite"/>
    </source>
</evidence>
<dbReference type="CDD" id="cd00920">
    <property type="entry name" value="Cupredoxin"/>
    <property type="match status" value="1"/>
</dbReference>
<keyword evidence="4" id="KW-1185">Reference proteome</keyword>
<dbReference type="PANTHER" id="PTHR34883:SF20">
    <property type="entry name" value="PHYTOCYANIN DOMAIN-CONTAINING PROTEIN"/>
    <property type="match status" value="1"/>
</dbReference>
<dbReference type="InterPro" id="IPR052953">
    <property type="entry name" value="Ser-rich/MCO-related"/>
</dbReference>
<evidence type="ECO:0000313" key="4">
    <source>
        <dbReference type="Proteomes" id="UP000256645"/>
    </source>
</evidence>
<dbReference type="PANTHER" id="PTHR34883">
    <property type="entry name" value="SERINE-RICH PROTEIN, PUTATIVE-RELATED-RELATED"/>
    <property type="match status" value="1"/>
</dbReference>
<proteinExistence type="predicted"/>
<sequence length="221" mass="21516">MFRPLISMLAVAAAAQAATIDIAVGETGLKFTPNTTTAAVGDVLAFHFYSGGHSVVSGALANPCTPDATSFFSGYIPGSSAGDTTFEVTVNSTDPIWFYCSLNRHCENGMVGVVNPPTDTSLSAYASAAAAVKAASAPANPVGGVLTTEAASSTGSAGASSTTGSTTTTATGASKTTASGTSSTASSASATATKNAAMNVFGEVGSLLGVGVAAGFIAMVM</sequence>
<evidence type="ECO:0008006" key="5">
    <source>
        <dbReference type="Google" id="ProtNLM"/>
    </source>
</evidence>
<dbReference type="InterPro" id="IPR008972">
    <property type="entry name" value="Cupredoxin"/>
</dbReference>
<gene>
    <name evidence="3" type="ORF">BP6252_06445</name>
</gene>
<feature type="chain" id="PRO_5017591556" description="Phytocyanin domain-containing protein" evidence="2">
    <location>
        <begin position="18"/>
        <end position="221"/>
    </location>
</feature>
<reference evidence="3 4" key="1">
    <citation type="journal article" date="2018" name="IMA Fungus">
        <title>IMA Genome-F 9: Draft genome sequence of Annulohypoxylon stygium, Aspergillus mulundensis, Berkeleyomyces basicola (syn. Thielaviopsis basicola), Ceratocystis smalleyi, two Cercospora beticola strains, Coleophoma cylindrospora, Fusarium fracticaudum, Phialophora cf. hyalina, and Morchella septimelata.</title>
        <authorList>
            <person name="Wingfield B.D."/>
            <person name="Bills G.F."/>
            <person name="Dong Y."/>
            <person name="Huang W."/>
            <person name="Nel W.J."/>
            <person name="Swalarsk-Parry B.S."/>
            <person name="Vaghefi N."/>
            <person name="Wilken P.M."/>
            <person name="An Z."/>
            <person name="de Beer Z.W."/>
            <person name="De Vos L."/>
            <person name="Chen L."/>
            <person name="Duong T.A."/>
            <person name="Gao Y."/>
            <person name="Hammerbacher A."/>
            <person name="Kikkert J.R."/>
            <person name="Li Y."/>
            <person name="Li H."/>
            <person name="Li K."/>
            <person name="Li Q."/>
            <person name="Liu X."/>
            <person name="Ma X."/>
            <person name="Naidoo K."/>
            <person name="Pethybridge S.J."/>
            <person name="Sun J."/>
            <person name="Steenkamp E.T."/>
            <person name="van der Nest M.A."/>
            <person name="van Wyk S."/>
            <person name="Wingfield M.J."/>
            <person name="Xiong C."/>
            <person name="Yue Q."/>
            <person name="Zhang X."/>
        </authorList>
    </citation>
    <scope>NUCLEOTIDE SEQUENCE [LARGE SCALE GENOMIC DNA]</scope>
    <source>
        <strain evidence="3 4">BP6252</strain>
    </source>
</reference>
<dbReference type="Gene3D" id="2.60.40.420">
    <property type="entry name" value="Cupredoxins - blue copper proteins"/>
    <property type="match status" value="1"/>
</dbReference>
<accession>A0A3D8RMN7</accession>
<dbReference type="EMBL" id="PDLM01000006">
    <property type="protein sequence ID" value="RDW75303.1"/>
    <property type="molecule type" value="Genomic_DNA"/>
</dbReference>
<dbReference type="SUPFAM" id="SSF49503">
    <property type="entry name" value="Cupredoxins"/>
    <property type="match status" value="1"/>
</dbReference>
<protein>
    <recommendedName>
        <fullName evidence="5">Phytocyanin domain-containing protein</fullName>
    </recommendedName>
</protein>
<name>A0A3D8RMN7_9HELO</name>
<evidence type="ECO:0000313" key="3">
    <source>
        <dbReference type="EMBL" id="RDW75303.1"/>
    </source>
</evidence>